<proteinExistence type="predicted"/>
<dbReference type="KEGG" id="sace:GIY23_00495"/>
<sequence length="146" mass="16848">MTETRPEREPTSETPQSNERPPGVTDEVVLAVGRLTEALETVERARGHLYEFHQLCGSADAKLADAIEQLRDAGQSDTAQELQRDLLGRNVAPDRWSFQVVEEYDDGYWSPFREHERRVREFLLDGRRHVAEAEMKERERSRPSEA</sequence>
<dbReference type="Proteomes" id="UP000371041">
    <property type="component" value="Chromosome"/>
</dbReference>
<gene>
    <name evidence="2" type="ORF">GIY23_00495</name>
</gene>
<name>A0A5Q3Q198_9PSEU</name>
<feature type="region of interest" description="Disordered" evidence="1">
    <location>
        <begin position="1"/>
        <end position="25"/>
    </location>
</feature>
<accession>A0A5Q3Q198</accession>
<keyword evidence="3" id="KW-1185">Reference proteome</keyword>
<evidence type="ECO:0000313" key="2">
    <source>
        <dbReference type="EMBL" id="QGK68252.1"/>
    </source>
</evidence>
<dbReference type="EMBL" id="CP045929">
    <property type="protein sequence ID" value="QGK68252.1"/>
    <property type="molecule type" value="Genomic_DNA"/>
</dbReference>
<evidence type="ECO:0000313" key="3">
    <source>
        <dbReference type="Proteomes" id="UP000371041"/>
    </source>
</evidence>
<evidence type="ECO:0000256" key="1">
    <source>
        <dbReference type="SAM" id="MobiDB-lite"/>
    </source>
</evidence>
<feature type="compositionally biased region" description="Basic and acidic residues" evidence="1">
    <location>
        <begin position="1"/>
        <end position="11"/>
    </location>
</feature>
<dbReference type="AlphaFoldDB" id="A0A5Q3Q198"/>
<organism evidence="2 3">
    <name type="scientific">Allosaccharopolyspora coralli</name>
    <dbReference type="NCBI Taxonomy" id="2665642"/>
    <lineage>
        <taxon>Bacteria</taxon>
        <taxon>Bacillati</taxon>
        <taxon>Actinomycetota</taxon>
        <taxon>Actinomycetes</taxon>
        <taxon>Pseudonocardiales</taxon>
        <taxon>Pseudonocardiaceae</taxon>
        <taxon>Allosaccharopolyspora</taxon>
    </lineage>
</organism>
<reference evidence="3" key="1">
    <citation type="submission" date="2019-11" db="EMBL/GenBank/DDBJ databases">
        <title>The complete genome sequence of Saccharopolyspora sp. E2A.</title>
        <authorList>
            <person name="Zhang G."/>
        </authorList>
    </citation>
    <scope>NUCLEOTIDE SEQUENCE [LARGE SCALE GENOMIC DNA]</scope>
    <source>
        <strain evidence="3">E2A</strain>
    </source>
</reference>
<dbReference type="RefSeq" id="WP_154074861.1">
    <property type="nucleotide sequence ID" value="NZ_CP045929.1"/>
</dbReference>
<protein>
    <submittedName>
        <fullName evidence="2">Uncharacterized protein</fullName>
    </submittedName>
</protein>